<keyword evidence="4" id="KW-0677">Repeat</keyword>
<evidence type="ECO:0000256" key="3">
    <source>
        <dbReference type="ARBA" id="ARBA00022490"/>
    </source>
</evidence>
<dbReference type="GO" id="GO:0043161">
    <property type="term" value="P:proteasome-mediated ubiquitin-dependent protein catabolic process"/>
    <property type="evidence" value="ECO:0007669"/>
    <property type="project" value="TreeGrafter"/>
</dbReference>
<evidence type="ECO:0000256" key="1">
    <source>
        <dbReference type="ARBA" id="ARBA00004123"/>
    </source>
</evidence>
<sequence length="726" mass="79634">MTQPNAEALIQAISNAGNQSAQLAALRQFKNCIIGHDDEKELFIRHGIIPLLLNIISQDSPSEIKQQALLILGSFAYGNQAVVTEMLQYPLVSTILDTIKEANLSESQQIITFSLRILATIFQAVGGGDGSGDTQMGAQCLEQHPEIVGIIDRLLSSPSTSLPAVQQCCKLIPLLGPKRKSPALNTLSQPLIVRVSMFLRSYQQSGKPVAALEPALAALAHAVSPEHARVLLSTSVANSSASGTLKVPVSTEKFLQGLTQLTRDEVPETRLAAVELLATLQFNATSPAQKEQILLPLLPALVPIMDFLPECPRVCLVLAEICRDDVRSATMAVEVGLVKKIASLFKRVGIDNWQKSEIISAGLLALAGIGQHKDSFRQEIIDNGVLDLVIRVISVTPEPDQEGTAPGQSSLSAIRKIKIASCHLLRSLSRSVTLLRTSLASEEVVNGLMGMLTSEGNSNLARDTEPEINEMRAAVMAALCNLILEFSPLQKTLLDRGLLDLIVQGAHSSYPPLRLNSMWALKHAIFNAPRELKDIALEKLTRPYLLELCNDPELEIQEQTMAFLRNLVCRNHEVVELLFREIGRDELFGLIEEKLSSPIARDQNPEVLVSTVYILVHIAAGPEAHRDVIAQRESLMKKLLPLMFHENSDLRVAIVWLVINLTWIEEEHGSASHTESCRDRAERIVSLGFEQALKARSQGDTLDFRERTKIALFQIDGLLRASIGSR</sequence>
<dbReference type="GO" id="GO:0005634">
    <property type="term" value="C:nucleus"/>
    <property type="evidence" value="ECO:0007669"/>
    <property type="project" value="UniProtKB-SubCell"/>
</dbReference>
<accession>A0A060SYS2</accession>
<keyword evidence="5" id="KW-0539">Nucleus</keyword>
<comment type="subcellular location">
    <subcellularLocation>
        <location evidence="2">Cytoplasm</location>
    </subcellularLocation>
    <subcellularLocation>
        <location evidence="1">Nucleus</location>
    </subcellularLocation>
</comment>
<dbReference type="PANTHER" id="PTHR15651:SF7">
    <property type="entry name" value="ARMADILLO REPEAT-CONTAINING PROTEIN 8"/>
    <property type="match status" value="1"/>
</dbReference>
<dbReference type="EMBL" id="HG937693">
    <property type="protein sequence ID" value="CDP34035.1"/>
    <property type="molecule type" value="Genomic_DNA"/>
</dbReference>
<dbReference type="GO" id="GO:0034657">
    <property type="term" value="C:GID complex"/>
    <property type="evidence" value="ECO:0007669"/>
    <property type="project" value="TreeGrafter"/>
</dbReference>
<organism evidence="6">
    <name type="scientific">Blastobotrys adeninivorans</name>
    <name type="common">Yeast</name>
    <name type="synonym">Arxula adeninivorans</name>
    <dbReference type="NCBI Taxonomy" id="409370"/>
    <lineage>
        <taxon>Eukaryota</taxon>
        <taxon>Fungi</taxon>
        <taxon>Dikarya</taxon>
        <taxon>Ascomycota</taxon>
        <taxon>Saccharomycotina</taxon>
        <taxon>Dipodascomycetes</taxon>
        <taxon>Dipodascales</taxon>
        <taxon>Trichomonascaceae</taxon>
        <taxon>Blastobotrys</taxon>
    </lineage>
</organism>
<evidence type="ECO:0000256" key="2">
    <source>
        <dbReference type="ARBA" id="ARBA00004496"/>
    </source>
</evidence>
<dbReference type="InterPro" id="IPR038739">
    <property type="entry name" value="ARMC8/Vid28"/>
</dbReference>
<dbReference type="PANTHER" id="PTHR15651">
    <property type="entry name" value="ARMADILLO REPEAT-CONTAINING PROTEIN 8"/>
    <property type="match status" value="1"/>
</dbReference>
<protein>
    <submittedName>
        <fullName evidence="6">ARAD1C03212p</fullName>
    </submittedName>
</protein>
<proteinExistence type="predicted"/>
<dbReference type="InterPro" id="IPR016024">
    <property type="entry name" value="ARM-type_fold"/>
</dbReference>
<dbReference type="AlphaFoldDB" id="A0A060SYS2"/>
<dbReference type="GO" id="GO:0005737">
    <property type="term" value="C:cytoplasm"/>
    <property type="evidence" value="ECO:0007669"/>
    <property type="project" value="UniProtKB-SubCell"/>
</dbReference>
<keyword evidence="3" id="KW-0963">Cytoplasm</keyword>
<name>A0A060SYS2_BLAAD</name>
<evidence type="ECO:0000313" key="6">
    <source>
        <dbReference type="EMBL" id="CDP34035.1"/>
    </source>
</evidence>
<dbReference type="SUPFAM" id="SSF48371">
    <property type="entry name" value="ARM repeat"/>
    <property type="match status" value="1"/>
</dbReference>
<gene>
    <name evidence="6" type="ORF">GNLVRS02_ARAD1C03212g</name>
</gene>
<reference evidence="6" key="2">
    <citation type="submission" date="2014-06" db="EMBL/GenBank/DDBJ databases">
        <title>The complete genome of Blastobotrys (Arxula) adeninivorans LS3 - a yeast of biotechnological interest.</title>
        <authorList>
            <person name="Kunze G."/>
            <person name="Gaillardin C."/>
            <person name="Czernicka M."/>
            <person name="Durrens P."/>
            <person name="Martin T."/>
            <person name="Boer E."/>
            <person name="Gabaldon T."/>
            <person name="Cruz J."/>
            <person name="Talla E."/>
            <person name="Marck C."/>
            <person name="Goffeau A."/>
            <person name="Barbe V."/>
            <person name="Baret P."/>
            <person name="Baronian K."/>
            <person name="Beier S."/>
            <person name="Bleykasten C."/>
            <person name="Bode R."/>
            <person name="Casaregola S."/>
            <person name="Despons L."/>
            <person name="Fairhead C."/>
            <person name="Giersberg M."/>
            <person name="Gierski P."/>
            <person name="Hahnel U."/>
            <person name="Hartmann A."/>
            <person name="Jankowska D."/>
            <person name="Jubin C."/>
            <person name="Jung P."/>
            <person name="Lafontaine I."/>
            <person name="Leh-Louis V."/>
            <person name="Lemaire M."/>
            <person name="Marcet-Houben M."/>
            <person name="Mascher M."/>
            <person name="Morel G."/>
            <person name="Richard G.-F."/>
            <person name="Riechen J."/>
            <person name="Sacerdot C."/>
            <person name="Sarkar A."/>
            <person name="Savel G."/>
            <person name="Schacherer J."/>
            <person name="Sherman D."/>
            <person name="Straub M.-L."/>
            <person name="Stein N."/>
            <person name="Thierry A."/>
            <person name="Trautwein-Schult A."/>
            <person name="Westhof E."/>
            <person name="Worch S."/>
            <person name="Dujon B."/>
            <person name="Souciet J.-L."/>
            <person name="Wincker P."/>
            <person name="Scholz U."/>
            <person name="Neuveglise N."/>
        </authorList>
    </citation>
    <scope>NUCLEOTIDE SEQUENCE</scope>
    <source>
        <strain evidence="6">LS3</strain>
    </source>
</reference>
<dbReference type="PhylomeDB" id="A0A060SYS2"/>
<evidence type="ECO:0000256" key="4">
    <source>
        <dbReference type="ARBA" id="ARBA00022737"/>
    </source>
</evidence>
<dbReference type="InterPro" id="IPR011989">
    <property type="entry name" value="ARM-like"/>
</dbReference>
<evidence type="ECO:0000256" key="5">
    <source>
        <dbReference type="ARBA" id="ARBA00023242"/>
    </source>
</evidence>
<dbReference type="Gene3D" id="1.25.10.10">
    <property type="entry name" value="Leucine-rich Repeat Variant"/>
    <property type="match status" value="2"/>
</dbReference>
<reference evidence="6" key="1">
    <citation type="submission" date="2014-02" db="EMBL/GenBank/DDBJ databases">
        <authorList>
            <person name="Genoscope - CEA"/>
        </authorList>
    </citation>
    <scope>NUCLEOTIDE SEQUENCE</scope>
    <source>
        <strain evidence="6">LS3</strain>
    </source>
</reference>